<dbReference type="EMBL" id="CM041553">
    <property type="protein sequence ID" value="KAI3352922.1"/>
    <property type="molecule type" value="Genomic_DNA"/>
</dbReference>
<accession>A0ACB8VBB8</accession>
<evidence type="ECO:0000313" key="2">
    <source>
        <dbReference type="Proteomes" id="UP000831701"/>
    </source>
</evidence>
<protein>
    <submittedName>
        <fullName evidence="1">Uncharacterized protein</fullName>
    </submittedName>
</protein>
<evidence type="ECO:0000313" key="1">
    <source>
        <dbReference type="EMBL" id="KAI3352922.1"/>
    </source>
</evidence>
<reference evidence="1" key="1">
    <citation type="submission" date="2022-04" db="EMBL/GenBank/DDBJ databases">
        <title>Jade perch genome.</title>
        <authorList>
            <person name="Chao B."/>
        </authorList>
    </citation>
    <scope>NUCLEOTIDE SEQUENCE</scope>
    <source>
        <strain evidence="1">CB-2022</strain>
    </source>
</reference>
<gene>
    <name evidence="1" type="ORF">L3Q82_019503</name>
</gene>
<organism evidence="1 2">
    <name type="scientific">Scortum barcoo</name>
    <name type="common">barcoo grunter</name>
    <dbReference type="NCBI Taxonomy" id="214431"/>
    <lineage>
        <taxon>Eukaryota</taxon>
        <taxon>Metazoa</taxon>
        <taxon>Chordata</taxon>
        <taxon>Craniata</taxon>
        <taxon>Vertebrata</taxon>
        <taxon>Euteleostomi</taxon>
        <taxon>Actinopterygii</taxon>
        <taxon>Neopterygii</taxon>
        <taxon>Teleostei</taxon>
        <taxon>Neoteleostei</taxon>
        <taxon>Acanthomorphata</taxon>
        <taxon>Eupercaria</taxon>
        <taxon>Centrarchiformes</taxon>
        <taxon>Terapontoidei</taxon>
        <taxon>Terapontidae</taxon>
        <taxon>Scortum</taxon>
    </lineage>
</organism>
<comment type="caution">
    <text evidence="1">The sequence shown here is derived from an EMBL/GenBank/DDBJ whole genome shotgun (WGS) entry which is preliminary data.</text>
</comment>
<keyword evidence="2" id="KW-1185">Reference proteome</keyword>
<proteinExistence type="predicted"/>
<sequence length="238" mass="26485">MVDRGNGVVTVTFSQLQLSDLGKYWCGVDRPGFDTFNEVHLTVKKGAVLFATVGGFSMITILVLLVCHRKCRGNFKSQPQVHFSGSDLDNTDEREQAGCDYGNIGEEVQPERLSERFSNTHRLKQDLPTCASAAAECSVPFHIYENICCSRGAEDYRQSAANVQDDRDNTSGIYVNPLPFTVSQTSGNDCLRKHTNEPTETRKNNHISKASAHHSRDRSDSKKVRPRSLWFGLDISGV</sequence>
<name>A0ACB8VBB8_9TELE</name>
<dbReference type="Proteomes" id="UP000831701">
    <property type="component" value="Chromosome 23"/>
</dbReference>